<name>A0A7G9YUX4_9EURY</name>
<organism evidence="1">
    <name type="scientific">Candidatus Methanophagaceae archaeon ANME-1 ERB6</name>
    <dbReference type="NCBI Taxonomy" id="2759912"/>
    <lineage>
        <taxon>Archaea</taxon>
        <taxon>Methanobacteriati</taxon>
        <taxon>Methanobacteriota</taxon>
        <taxon>Stenosarchaea group</taxon>
        <taxon>Methanomicrobia</taxon>
        <taxon>Candidatus Methanophagales</taxon>
        <taxon>Candidatus Methanophagaceae</taxon>
    </lineage>
</organism>
<evidence type="ECO:0000313" key="2">
    <source>
        <dbReference type="EMBL" id="QNO51838.1"/>
    </source>
</evidence>
<protein>
    <submittedName>
        <fullName evidence="1">Uncharacterized protein</fullName>
    </submittedName>
</protein>
<proteinExistence type="predicted"/>
<dbReference type="EMBL" id="MT631479">
    <property type="protein sequence ID" value="QNO51838.1"/>
    <property type="molecule type" value="Genomic_DNA"/>
</dbReference>
<reference evidence="1" key="1">
    <citation type="submission" date="2020-06" db="EMBL/GenBank/DDBJ databases">
        <title>Unique genomic features of the anaerobic methanotrophic archaea.</title>
        <authorList>
            <person name="Chadwick G.L."/>
            <person name="Skennerton C.T."/>
            <person name="Laso-Perez R."/>
            <person name="Leu A.O."/>
            <person name="Speth D.R."/>
            <person name="Yu H."/>
            <person name="Morgan-Lang C."/>
            <person name="Hatzenpichler R."/>
            <person name="Goudeau D."/>
            <person name="Malmstrom R."/>
            <person name="Brazelton W.J."/>
            <person name="Woyke T."/>
            <person name="Hallam S.J."/>
            <person name="Tyson G.W."/>
            <person name="Wegener G."/>
            <person name="Boetius A."/>
            <person name="Orphan V."/>
        </authorList>
    </citation>
    <scope>NUCLEOTIDE SEQUENCE</scope>
</reference>
<accession>A0A7G9YUX4</accession>
<dbReference type="AlphaFoldDB" id="A0A7G9YUX4"/>
<evidence type="ECO:0000313" key="1">
    <source>
        <dbReference type="EMBL" id="QNO51808.1"/>
    </source>
</evidence>
<sequence length="57" mass="6668">MYERENYRDSAGKVKHRNTRYLGIEVAISGEKRIIPPKKRFKAFEVTKSIVSHFTLA</sequence>
<dbReference type="EMBL" id="MT631478">
    <property type="protein sequence ID" value="QNO51808.1"/>
    <property type="molecule type" value="Genomic_DNA"/>
</dbReference>
<gene>
    <name evidence="2" type="ORF">FGALOIDC_00022</name>
    <name evidence="1" type="ORF">PFGANNDM_00043</name>
</gene>